<dbReference type="Proteomes" id="UP000233440">
    <property type="component" value="Unassembled WGS sequence"/>
</dbReference>
<dbReference type="PANTHER" id="PTHR46797">
    <property type="entry name" value="HTH-TYPE TRANSCRIPTIONAL REGULATOR"/>
    <property type="match status" value="1"/>
</dbReference>
<dbReference type="SMART" id="SM00530">
    <property type="entry name" value="HTH_XRE"/>
    <property type="match status" value="1"/>
</dbReference>
<evidence type="ECO:0000256" key="1">
    <source>
        <dbReference type="ARBA" id="ARBA00023125"/>
    </source>
</evidence>
<dbReference type="InterPro" id="IPR010982">
    <property type="entry name" value="Lambda_DNA-bd_dom_sf"/>
</dbReference>
<accession>A0A2N3LKE8</accession>
<dbReference type="SUPFAM" id="SSF47413">
    <property type="entry name" value="lambda repressor-like DNA-binding domains"/>
    <property type="match status" value="1"/>
</dbReference>
<name>A0A2N3LKE8_9BACI</name>
<proteinExistence type="predicted"/>
<evidence type="ECO:0000313" key="4">
    <source>
        <dbReference type="Proteomes" id="UP000233440"/>
    </source>
</evidence>
<feature type="domain" description="HTH cro/C1-type" evidence="2">
    <location>
        <begin position="5"/>
        <end position="59"/>
    </location>
</feature>
<dbReference type="Gene3D" id="1.10.260.40">
    <property type="entry name" value="lambda repressor-like DNA-binding domains"/>
    <property type="match status" value="1"/>
</dbReference>
<protein>
    <submittedName>
        <fullName evidence="3">Transcriptional regulator</fullName>
    </submittedName>
</protein>
<dbReference type="CDD" id="cd00093">
    <property type="entry name" value="HTH_XRE"/>
    <property type="match status" value="1"/>
</dbReference>
<dbReference type="EMBL" id="PIQO01000006">
    <property type="protein sequence ID" value="PKR85055.1"/>
    <property type="molecule type" value="Genomic_DNA"/>
</dbReference>
<sequence length="61" mass="7015">MVNNIRDYRIKKGLSPKEFAERVNISLSHLRKIERGAGTPSLKLAVRIAKELDCKLDDLFF</sequence>
<evidence type="ECO:0000259" key="2">
    <source>
        <dbReference type="PROSITE" id="PS50943"/>
    </source>
</evidence>
<dbReference type="InterPro" id="IPR001387">
    <property type="entry name" value="Cro/C1-type_HTH"/>
</dbReference>
<keyword evidence="1" id="KW-0238">DNA-binding</keyword>
<keyword evidence="4" id="KW-1185">Reference proteome</keyword>
<gene>
    <name evidence="3" type="ORF">CWO92_09815</name>
</gene>
<organism evidence="3 4">
    <name type="scientific">Heyndrickxia camelliae</name>
    <dbReference type="NCBI Taxonomy" id="1707093"/>
    <lineage>
        <taxon>Bacteria</taxon>
        <taxon>Bacillati</taxon>
        <taxon>Bacillota</taxon>
        <taxon>Bacilli</taxon>
        <taxon>Bacillales</taxon>
        <taxon>Bacillaceae</taxon>
        <taxon>Heyndrickxia</taxon>
    </lineage>
</organism>
<dbReference type="GO" id="GO:0005829">
    <property type="term" value="C:cytosol"/>
    <property type="evidence" value="ECO:0007669"/>
    <property type="project" value="TreeGrafter"/>
</dbReference>
<dbReference type="AlphaFoldDB" id="A0A2N3LKE8"/>
<dbReference type="PANTHER" id="PTHR46797:SF1">
    <property type="entry name" value="METHYLPHOSPHONATE SYNTHASE"/>
    <property type="match status" value="1"/>
</dbReference>
<dbReference type="GO" id="GO:0003700">
    <property type="term" value="F:DNA-binding transcription factor activity"/>
    <property type="evidence" value="ECO:0007669"/>
    <property type="project" value="TreeGrafter"/>
</dbReference>
<dbReference type="OrthoDB" id="9808239at2"/>
<reference evidence="3 4" key="1">
    <citation type="submission" date="2017-11" db="EMBL/GenBank/DDBJ databases">
        <title>Bacillus camelliae sp. nov., isolated from pu'er tea.</title>
        <authorList>
            <person name="Niu L."/>
        </authorList>
    </citation>
    <scope>NUCLEOTIDE SEQUENCE [LARGE SCALE GENOMIC DNA]</scope>
    <source>
        <strain evidence="3 4">7578-1</strain>
    </source>
</reference>
<comment type="caution">
    <text evidence="3">The sequence shown here is derived from an EMBL/GenBank/DDBJ whole genome shotgun (WGS) entry which is preliminary data.</text>
</comment>
<dbReference type="GO" id="GO:0003677">
    <property type="term" value="F:DNA binding"/>
    <property type="evidence" value="ECO:0007669"/>
    <property type="project" value="UniProtKB-KW"/>
</dbReference>
<evidence type="ECO:0000313" key="3">
    <source>
        <dbReference type="EMBL" id="PKR85055.1"/>
    </source>
</evidence>
<dbReference type="PROSITE" id="PS50943">
    <property type="entry name" value="HTH_CROC1"/>
    <property type="match status" value="1"/>
</dbReference>
<dbReference type="Pfam" id="PF01381">
    <property type="entry name" value="HTH_3"/>
    <property type="match status" value="1"/>
</dbReference>
<dbReference type="InterPro" id="IPR050807">
    <property type="entry name" value="TransReg_Diox_bact_type"/>
</dbReference>